<dbReference type="InterPro" id="IPR011905">
    <property type="entry name" value="GlrX-like_pln_2"/>
</dbReference>
<evidence type="ECO:0000256" key="1">
    <source>
        <dbReference type="ARBA" id="ARBA00004496"/>
    </source>
</evidence>
<evidence type="ECO:0000256" key="2">
    <source>
        <dbReference type="ARBA" id="ARBA00007568"/>
    </source>
</evidence>
<dbReference type="Proteomes" id="UP000288805">
    <property type="component" value="Unassembled WGS sequence"/>
</dbReference>
<organism evidence="5 6">
    <name type="scientific">Vitis vinifera</name>
    <name type="common">Grape</name>
    <dbReference type="NCBI Taxonomy" id="29760"/>
    <lineage>
        <taxon>Eukaryota</taxon>
        <taxon>Viridiplantae</taxon>
        <taxon>Streptophyta</taxon>
        <taxon>Embryophyta</taxon>
        <taxon>Tracheophyta</taxon>
        <taxon>Spermatophyta</taxon>
        <taxon>Magnoliopsida</taxon>
        <taxon>eudicotyledons</taxon>
        <taxon>Gunneridae</taxon>
        <taxon>Pentapetalae</taxon>
        <taxon>rosids</taxon>
        <taxon>Vitales</taxon>
        <taxon>Vitaceae</taxon>
        <taxon>Viteae</taxon>
        <taxon>Vitis</taxon>
    </lineage>
</organism>
<keyword evidence="4" id="KW-0676">Redox-active center</keyword>
<dbReference type="PROSITE" id="PS51257">
    <property type="entry name" value="PROKAR_LIPOPROTEIN"/>
    <property type="match status" value="1"/>
</dbReference>
<comment type="similarity">
    <text evidence="2">Belongs to the glutaredoxin family. CC-type subfamily.</text>
</comment>
<accession>A0A438EUL9</accession>
<proteinExistence type="inferred from homology"/>
<evidence type="ECO:0000313" key="5">
    <source>
        <dbReference type="EMBL" id="RVW51396.1"/>
    </source>
</evidence>
<sequence length="118" mass="12863">MADPLERVAKLASENAVVIFSLGSCCMCHVVERLFRGMGVNLTVEEEPIPPLTPAMNAVPLPPPNAKGMSWDYFFMVENMARTMLTEEDEIKGEKNEDEGEELGALGLPILALNLGLS</sequence>
<comment type="subcellular location">
    <subcellularLocation>
        <location evidence="1">Cytoplasm</location>
    </subcellularLocation>
</comment>
<gene>
    <name evidence="5" type="primary">GRXC8_1</name>
    <name evidence="5" type="ORF">CK203_097196</name>
</gene>
<dbReference type="GO" id="GO:0005737">
    <property type="term" value="C:cytoplasm"/>
    <property type="evidence" value="ECO:0007669"/>
    <property type="project" value="UniProtKB-SubCell"/>
</dbReference>
<evidence type="ECO:0000256" key="3">
    <source>
        <dbReference type="ARBA" id="ARBA00022490"/>
    </source>
</evidence>
<reference evidence="5 6" key="1">
    <citation type="journal article" date="2018" name="PLoS Genet.">
        <title>Population sequencing reveals clonal diversity and ancestral inbreeding in the grapevine cultivar Chardonnay.</title>
        <authorList>
            <person name="Roach M.J."/>
            <person name="Johnson D.L."/>
            <person name="Bohlmann J."/>
            <person name="van Vuuren H.J."/>
            <person name="Jones S.J."/>
            <person name="Pretorius I.S."/>
            <person name="Schmidt S.A."/>
            <person name="Borneman A.R."/>
        </authorList>
    </citation>
    <scope>NUCLEOTIDE SEQUENCE [LARGE SCALE GENOMIC DNA]</scope>
    <source>
        <strain evidence="6">cv. Chardonnay</strain>
        <tissue evidence="5">Leaf</tissue>
    </source>
</reference>
<comment type="caution">
    <text evidence="5">The sequence shown here is derived from an EMBL/GenBank/DDBJ whole genome shotgun (WGS) entry which is preliminary data.</text>
</comment>
<protein>
    <submittedName>
        <fullName evidence="5">Glutaredoxin-C8</fullName>
    </submittedName>
</protein>
<keyword evidence="3" id="KW-0963">Cytoplasm</keyword>
<dbReference type="PANTHER" id="PTHR10168">
    <property type="entry name" value="GLUTAREDOXIN"/>
    <property type="match status" value="1"/>
</dbReference>
<dbReference type="AlphaFoldDB" id="A0A438EUL9"/>
<dbReference type="Gene3D" id="3.40.30.10">
    <property type="entry name" value="Glutaredoxin"/>
    <property type="match status" value="1"/>
</dbReference>
<evidence type="ECO:0000256" key="4">
    <source>
        <dbReference type="ARBA" id="ARBA00023284"/>
    </source>
</evidence>
<name>A0A438EUL9_VITVI</name>
<dbReference type="EMBL" id="QGNW01001181">
    <property type="protein sequence ID" value="RVW51396.1"/>
    <property type="molecule type" value="Genomic_DNA"/>
</dbReference>
<dbReference type="SUPFAM" id="SSF52833">
    <property type="entry name" value="Thioredoxin-like"/>
    <property type="match status" value="1"/>
</dbReference>
<dbReference type="InterPro" id="IPR036249">
    <property type="entry name" value="Thioredoxin-like_sf"/>
</dbReference>
<evidence type="ECO:0000313" key="6">
    <source>
        <dbReference type="Proteomes" id="UP000288805"/>
    </source>
</evidence>